<evidence type="ECO:0000256" key="3">
    <source>
        <dbReference type="ARBA" id="ARBA00022692"/>
    </source>
</evidence>
<dbReference type="PANTHER" id="PTHR46140">
    <property type="entry name" value="VACUOLAR TRANSPORTER CHAPERONE 1-RELATED"/>
    <property type="match status" value="1"/>
</dbReference>
<dbReference type="InterPro" id="IPR051572">
    <property type="entry name" value="VTC_Complex_Subunit"/>
</dbReference>
<proteinExistence type="predicted"/>
<dbReference type="AlphaFoldDB" id="A0A137P9A0"/>
<accession>A0A137P9A0</accession>
<feature type="domain" description="SPX" evidence="6">
    <location>
        <begin position="1"/>
        <end position="112"/>
    </location>
</feature>
<evidence type="ECO:0000313" key="7">
    <source>
        <dbReference type="EMBL" id="KXN71569.1"/>
    </source>
</evidence>
<dbReference type="GO" id="GO:0000329">
    <property type="term" value="C:fungal-type vacuole membrane"/>
    <property type="evidence" value="ECO:0007669"/>
    <property type="project" value="TreeGrafter"/>
</dbReference>
<dbReference type="Pfam" id="PF03105">
    <property type="entry name" value="SPX"/>
    <property type="match status" value="1"/>
</dbReference>
<evidence type="ECO:0000256" key="1">
    <source>
        <dbReference type="ARBA" id="ARBA00004128"/>
    </source>
</evidence>
<keyword evidence="2" id="KW-0926">Vacuole</keyword>
<gene>
    <name evidence="7" type="ORF">CONCODRAFT_84614</name>
</gene>
<dbReference type="EMBL" id="KQ964472">
    <property type="protein sequence ID" value="KXN71569.1"/>
    <property type="molecule type" value="Genomic_DNA"/>
</dbReference>
<name>A0A137P9A0_CONC2</name>
<comment type="subcellular location">
    <subcellularLocation>
        <location evidence="1">Vacuole membrane</location>
        <topology evidence="1">Multi-pass membrane protein</topology>
    </subcellularLocation>
</comment>
<dbReference type="OrthoDB" id="6493944at2759"/>
<organism evidence="7 8">
    <name type="scientific">Conidiobolus coronatus (strain ATCC 28846 / CBS 209.66 / NRRL 28638)</name>
    <name type="common">Delacroixia coronata</name>
    <dbReference type="NCBI Taxonomy" id="796925"/>
    <lineage>
        <taxon>Eukaryota</taxon>
        <taxon>Fungi</taxon>
        <taxon>Fungi incertae sedis</taxon>
        <taxon>Zoopagomycota</taxon>
        <taxon>Entomophthoromycotina</taxon>
        <taxon>Entomophthoromycetes</taxon>
        <taxon>Entomophthorales</taxon>
        <taxon>Ancylistaceae</taxon>
        <taxon>Conidiobolus</taxon>
    </lineage>
</organism>
<protein>
    <recommendedName>
        <fullName evidence="6">SPX domain-containing protein</fullName>
    </recommendedName>
</protein>
<dbReference type="Proteomes" id="UP000070444">
    <property type="component" value="Unassembled WGS sequence"/>
</dbReference>
<dbReference type="InterPro" id="IPR004331">
    <property type="entry name" value="SPX_dom"/>
</dbReference>
<keyword evidence="4" id="KW-1133">Transmembrane helix</keyword>
<evidence type="ECO:0000256" key="4">
    <source>
        <dbReference type="ARBA" id="ARBA00022989"/>
    </source>
</evidence>
<dbReference type="GO" id="GO:0006799">
    <property type="term" value="P:polyphosphate biosynthetic process"/>
    <property type="evidence" value="ECO:0007669"/>
    <property type="project" value="UniProtKB-ARBA"/>
</dbReference>
<dbReference type="PANTHER" id="PTHR46140:SF1">
    <property type="entry name" value="VACUOLAR TRANSPORTER CHAPERONE COMPLEX SUBUNIT 4-RELATED"/>
    <property type="match status" value="1"/>
</dbReference>
<keyword evidence="3" id="KW-0812">Transmembrane</keyword>
<keyword evidence="5" id="KW-0472">Membrane</keyword>
<evidence type="ECO:0000259" key="6">
    <source>
        <dbReference type="PROSITE" id="PS51382"/>
    </source>
</evidence>
<evidence type="ECO:0000256" key="2">
    <source>
        <dbReference type="ARBA" id="ARBA00022554"/>
    </source>
</evidence>
<keyword evidence="8" id="KW-1185">Reference proteome</keyword>
<evidence type="ECO:0000256" key="5">
    <source>
        <dbReference type="ARBA" id="ARBA00023136"/>
    </source>
</evidence>
<dbReference type="GO" id="GO:0033254">
    <property type="term" value="C:vacuolar transporter chaperone complex"/>
    <property type="evidence" value="ECO:0007669"/>
    <property type="project" value="TreeGrafter"/>
</dbReference>
<sequence length="112" mass="13301">MKFGSTLKESLYSEWKYYYIDYDGLKNLIKGPSEEFTEKNEVNFVEFLEKELDKVASFQTIKLGEINRRIQHCQKNVESLAKDPTASGQQYYEVEQEINSVIPQSYELYWLH</sequence>
<reference evidence="7 8" key="1">
    <citation type="journal article" date="2015" name="Genome Biol. Evol.">
        <title>Phylogenomic analyses indicate that early fungi evolved digesting cell walls of algal ancestors of land plants.</title>
        <authorList>
            <person name="Chang Y."/>
            <person name="Wang S."/>
            <person name="Sekimoto S."/>
            <person name="Aerts A.L."/>
            <person name="Choi C."/>
            <person name="Clum A."/>
            <person name="LaButti K.M."/>
            <person name="Lindquist E.A."/>
            <person name="Yee Ngan C."/>
            <person name="Ohm R.A."/>
            <person name="Salamov A.A."/>
            <person name="Grigoriev I.V."/>
            <person name="Spatafora J.W."/>
            <person name="Berbee M.L."/>
        </authorList>
    </citation>
    <scope>NUCLEOTIDE SEQUENCE [LARGE SCALE GENOMIC DNA]</scope>
    <source>
        <strain evidence="7 8">NRRL 28638</strain>
    </source>
</reference>
<dbReference type="STRING" id="796925.A0A137P9A0"/>
<dbReference type="PROSITE" id="PS51382">
    <property type="entry name" value="SPX"/>
    <property type="match status" value="1"/>
</dbReference>
<evidence type="ECO:0000313" key="8">
    <source>
        <dbReference type="Proteomes" id="UP000070444"/>
    </source>
</evidence>